<dbReference type="Gene3D" id="3.40.50.300">
    <property type="entry name" value="P-loop containing nucleotide triphosphate hydrolases"/>
    <property type="match status" value="1"/>
</dbReference>
<accession>A0A8A4XDD8</accession>
<evidence type="ECO:0000256" key="5">
    <source>
        <dbReference type="ARBA" id="ARBA00022840"/>
    </source>
</evidence>
<comment type="subcellular location">
    <subcellularLocation>
        <location evidence="1">Host nucleus</location>
    </subcellularLocation>
</comment>
<sequence>MLANNNSSVAFTTQDRQWDARFNVQDDESLNNLLDAIRAEWDSGKFRYVLVGGVEVGTRPNQDDYQIRHVHVAALFHNRVSKSSILKNWNVKQGNGYYLVPRKRDLPYSGWRNHHIKEYSKIDKSKCVLFEMGTLPPDEKGKPPASEEEKKRKVDEILIDMRSLIEQGDDGEAFKKYPRNYLIYGERLKAMVSQKRDFFKSNGDPHIWLYGYPGSGKTAVLSYIYPNYYKKNLHNKFFDLYDPNKHTHVMLEDLDHEAVERLSINFIKTICDESGFAIDQKYKTPQLARTTVLVTSNFTISDVVPETAGYEENKAAIYRRFWHVNIYALLRLLGLKLLPKFERQQLAKEGNQDPSRLFITWDYVTDLPLGKPLRKPEEYAQIIKDSFYQ</sequence>
<reference evidence="7" key="1">
    <citation type="submission" date="2020-09" db="EMBL/GenBank/DDBJ databases">
        <authorList>
            <person name="Dai Z."/>
            <person name="Yang S."/>
            <person name="Zhang W."/>
        </authorList>
    </citation>
    <scope>NUCLEOTIDE SEQUENCE</scope>
    <source>
        <strain evidence="7">Sto73par0370</strain>
    </source>
</reference>
<evidence type="ECO:0000256" key="2">
    <source>
        <dbReference type="ARBA" id="ARBA00022562"/>
    </source>
</evidence>
<dbReference type="GO" id="GO:0042025">
    <property type="term" value="C:host cell nucleus"/>
    <property type="evidence" value="ECO:0007669"/>
    <property type="project" value="UniProtKB-SubCell"/>
</dbReference>
<dbReference type="GO" id="GO:0006260">
    <property type="term" value="P:DNA replication"/>
    <property type="evidence" value="ECO:0007669"/>
    <property type="project" value="UniProtKB-KW"/>
</dbReference>
<evidence type="ECO:0000259" key="6">
    <source>
        <dbReference type="Pfam" id="PF01057"/>
    </source>
</evidence>
<dbReference type="InterPro" id="IPR027417">
    <property type="entry name" value="P-loop_NTPase"/>
</dbReference>
<organism evidence="7">
    <name type="scientific">Phoenicopterus roseus parvo-like hybrid virus</name>
    <dbReference type="NCBI Taxonomy" id="2794530"/>
    <lineage>
        <taxon>Viruses</taxon>
        <taxon>Monodnaviria</taxon>
        <taxon>Shotokuvirae</taxon>
        <taxon>Cossaviricota</taxon>
        <taxon>Quintoviricetes</taxon>
        <taxon>Piccovirales</taxon>
        <taxon>Parvoviridae</taxon>
    </lineage>
</organism>
<evidence type="ECO:0000256" key="3">
    <source>
        <dbReference type="ARBA" id="ARBA00022705"/>
    </source>
</evidence>
<evidence type="ECO:0000313" key="7">
    <source>
        <dbReference type="EMBL" id="QTE03706.1"/>
    </source>
</evidence>
<dbReference type="Pfam" id="PF01057">
    <property type="entry name" value="Parvo_NS1"/>
    <property type="match status" value="1"/>
</dbReference>
<reference evidence="7" key="2">
    <citation type="journal article" date="2022" name="Gigascience">
        <title>Parvovirus dark matter in the cloaca of wild birds.</title>
        <authorList>
            <person name="Dai Z."/>
            <person name="Wang H."/>
            <person name="Wu H."/>
            <person name="Zhang Q."/>
            <person name="Ji L."/>
            <person name="Wang X."/>
            <person name="Shen Q."/>
            <person name="Yang S."/>
            <person name="Ma X."/>
            <person name="Shan T."/>
            <person name="Zhang W."/>
        </authorList>
    </citation>
    <scope>NUCLEOTIDE SEQUENCE</scope>
    <source>
        <strain evidence="7">Sto73par0370</strain>
    </source>
</reference>
<keyword evidence="4" id="KW-0547">Nucleotide-binding</keyword>
<name>A0A8A4XDD8_9VIRU</name>
<dbReference type="InterPro" id="IPR001257">
    <property type="entry name" value="Parvovirus_NS1_helicase"/>
</dbReference>
<proteinExistence type="predicted"/>
<dbReference type="EMBL" id="MW046342">
    <property type="protein sequence ID" value="QTE03706.1"/>
    <property type="molecule type" value="Genomic_DNA"/>
</dbReference>
<keyword evidence="5" id="KW-0067">ATP-binding</keyword>
<keyword evidence="2" id="KW-1048">Host nucleus</keyword>
<dbReference type="GO" id="GO:0019079">
    <property type="term" value="P:viral genome replication"/>
    <property type="evidence" value="ECO:0007669"/>
    <property type="project" value="InterPro"/>
</dbReference>
<evidence type="ECO:0000256" key="4">
    <source>
        <dbReference type="ARBA" id="ARBA00022741"/>
    </source>
</evidence>
<feature type="domain" description="Parvovirus non-structural protein 1 helicase" evidence="6">
    <location>
        <begin position="207"/>
        <end position="326"/>
    </location>
</feature>
<evidence type="ECO:0000256" key="1">
    <source>
        <dbReference type="ARBA" id="ARBA00004147"/>
    </source>
</evidence>
<dbReference type="SUPFAM" id="SSF52540">
    <property type="entry name" value="P-loop containing nucleoside triphosphate hydrolases"/>
    <property type="match status" value="1"/>
</dbReference>
<keyword evidence="3" id="KW-0235">DNA replication</keyword>
<protein>
    <submittedName>
        <fullName evidence="7">Replication protein</fullName>
    </submittedName>
</protein>
<dbReference type="GO" id="GO:0005524">
    <property type="term" value="F:ATP binding"/>
    <property type="evidence" value="ECO:0007669"/>
    <property type="project" value="UniProtKB-KW"/>
</dbReference>